<feature type="domain" description="Thiamine pyrophosphate enzyme central" evidence="8">
    <location>
        <begin position="219"/>
        <end position="351"/>
    </location>
</feature>
<feature type="domain" description="Thiamine pyrophosphate enzyme TPP-binding" evidence="9">
    <location>
        <begin position="436"/>
        <end position="595"/>
    </location>
</feature>
<dbReference type="InterPro" id="IPR029061">
    <property type="entry name" value="THDP-binding"/>
</dbReference>
<evidence type="ECO:0000313" key="12">
    <source>
        <dbReference type="Proteomes" id="UP000256519"/>
    </source>
</evidence>
<accession>A0A3D8WWP9</accession>
<dbReference type="CDD" id="cd02003">
    <property type="entry name" value="TPP_IolD"/>
    <property type="match status" value="1"/>
</dbReference>
<evidence type="ECO:0000259" key="10">
    <source>
        <dbReference type="Pfam" id="PF02776"/>
    </source>
</evidence>
<evidence type="ECO:0000256" key="4">
    <source>
        <dbReference type="ARBA" id="ARBA00022842"/>
    </source>
</evidence>
<comment type="catalytic activity">
    <reaction evidence="7">
        <text>3D-3,5/4-trihydroxycyclohexane-1,2-dione + H2O = 5-deoxy-D-glucuronate + H(+)</text>
        <dbReference type="Rhea" id="RHEA:25836"/>
        <dbReference type="ChEBI" id="CHEBI:15377"/>
        <dbReference type="ChEBI" id="CHEBI:15378"/>
        <dbReference type="ChEBI" id="CHEBI:28446"/>
        <dbReference type="ChEBI" id="CHEBI:58852"/>
        <dbReference type="EC" id="3.7.1.22"/>
    </reaction>
</comment>
<feature type="domain" description="Thiamine pyrophosphate enzyme N-terminal TPP-binding" evidence="10">
    <location>
        <begin position="31"/>
        <end position="134"/>
    </location>
</feature>
<dbReference type="AlphaFoldDB" id="A0A3D8WWP9"/>
<evidence type="ECO:0000256" key="3">
    <source>
        <dbReference type="ARBA" id="ARBA00022801"/>
    </source>
</evidence>
<dbReference type="HAMAP" id="MF_01669">
    <property type="entry name" value="IolD"/>
    <property type="match status" value="1"/>
</dbReference>
<dbReference type="GO" id="GO:0102481">
    <property type="term" value="F:3D-(3,5/4)-trihydroxycyclohexane-1,2-dione hydrolase activity"/>
    <property type="evidence" value="ECO:0007669"/>
    <property type="project" value="UniProtKB-EC"/>
</dbReference>
<dbReference type="EMBL" id="PQWM01000036">
    <property type="protein sequence ID" value="RDZ09340.1"/>
    <property type="molecule type" value="Genomic_DNA"/>
</dbReference>
<keyword evidence="4 7" id="KW-0460">Magnesium</keyword>
<keyword evidence="3 7" id="KW-0378">Hydrolase</keyword>
<dbReference type="GO" id="GO:0009099">
    <property type="term" value="P:L-valine biosynthetic process"/>
    <property type="evidence" value="ECO:0007669"/>
    <property type="project" value="TreeGrafter"/>
</dbReference>
<evidence type="ECO:0000256" key="1">
    <source>
        <dbReference type="ARBA" id="ARBA00007812"/>
    </source>
</evidence>
<dbReference type="RefSeq" id="WP_116077640.1">
    <property type="nucleotide sequence ID" value="NZ_CP187630.1"/>
</dbReference>
<dbReference type="SUPFAM" id="SSF52518">
    <property type="entry name" value="Thiamin diphosphate-binding fold (THDP-binding)"/>
    <property type="match status" value="2"/>
</dbReference>
<feature type="region of interest" description="Thiamine pyrophosphate binding" evidence="7">
    <location>
        <begin position="438"/>
        <end position="518"/>
    </location>
</feature>
<dbReference type="PANTHER" id="PTHR18968">
    <property type="entry name" value="THIAMINE PYROPHOSPHATE ENZYMES"/>
    <property type="match status" value="1"/>
</dbReference>
<evidence type="ECO:0000259" key="9">
    <source>
        <dbReference type="Pfam" id="PF02775"/>
    </source>
</evidence>
<keyword evidence="2 7" id="KW-0479">Metal-binding</keyword>
<dbReference type="InterPro" id="IPR045229">
    <property type="entry name" value="TPP_enz"/>
</dbReference>
<dbReference type="NCBIfam" id="TIGR04377">
    <property type="entry name" value="myo_inos_iolD"/>
    <property type="match status" value="1"/>
</dbReference>
<comment type="function">
    <text evidence="7">Involved in the cleavage of the C1-C2 bond of 3D-(3,5/4)-trihydroxycyclohexane-1,2-dione (THcHDO) to yield 5-deoxy-glucuronate (5DG).</text>
</comment>
<evidence type="ECO:0000256" key="5">
    <source>
        <dbReference type="ARBA" id="ARBA00023027"/>
    </source>
</evidence>
<organism evidence="11 12">
    <name type="scientific">Priestia megaterium</name>
    <name type="common">Bacillus megaterium</name>
    <dbReference type="NCBI Taxonomy" id="1404"/>
    <lineage>
        <taxon>Bacteria</taxon>
        <taxon>Bacillati</taxon>
        <taxon>Bacillota</taxon>
        <taxon>Bacilli</taxon>
        <taxon>Bacillales</taxon>
        <taxon>Bacillaceae</taxon>
        <taxon>Priestia</taxon>
    </lineage>
</organism>
<dbReference type="UniPathway" id="UPA00076">
    <property type="reaction ID" value="UER00145"/>
</dbReference>
<dbReference type="GO" id="GO:0000287">
    <property type="term" value="F:magnesium ion binding"/>
    <property type="evidence" value="ECO:0007669"/>
    <property type="project" value="UniProtKB-UniRule"/>
</dbReference>
<feature type="binding site" evidence="7">
    <location>
        <position position="65"/>
    </location>
    <ligand>
        <name>thiamine diphosphate</name>
        <dbReference type="ChEBI" id="CHEBI:58937"/>
    </ligand>
</feature>
<dbReference type="InterPro" id="IPR000399">
    <property type="entry name" value="TPP-bd_CS"/>
</dbReference>
<dbReference type="GO" id="GO:0030976">
    <property type="term" value="F:thiamine pyrophosphate binding"/>
    <property type="evidence" value="ECO:0007669"/>
    <property type="project" value="UniProtKB-UniRule"/>
</dbReference>
<keyword evidence="6 7" id="KW-0786">Thiamine pyrophosphate</keyword>
<feature type="binding site" evidence="7">
    <location>
        <position position="489"/>
    </location>
    <ligand>
        <name>Mg(2+)</name>
        <dbReference type="ChEBI" id="CHEBI:18420"/>
    </ligand>
</feature>
<dbReference type="InterPro" id="IPR012001">
    <property type="entry name" value="Thiamin_PyroP_enz_TPP-bd_dom"/>
</dbReference>
<dbReference type="CDD" id="cd07035">
    <property type="entry name" value="TPP_PYR_POX_like"/>
    <property type="match status" value="1"/>
</dbReference>
<dbReference type="Pfam" id="PF02776">
    <property type="entry name" value="TPP_enzyme_N"/>
    <property type="match status" value="1"/>
</dbReference>
<comment type="similarity">
    <text evidence="1 7">Belongs to the TPP enzyme family.</text>
</comment>
<dbReference type="Gene3D" id="3.40.50.970">
    <property type="match status" value="2"/>
</dbReference>
<comment type="cofactor">
    <cofactor evidence="7">
        <name>thiamine diphosphate</name>
        <dbReference type="ChEBI" id="CHEBI:58937"/>
    </cofactor>
    <text evidence="7">Binds 1 thiamine pyrophosphate per subunit.</text>
</comment>
<dbReference type="InterPro" id="IPR023757">
    <property type="entry name" value="THcHDO_hydrolase_firmi"/>
</dbReference>
<dbReference type="Gene3D" id="3.40.50.1220">
    <property type="entry name" value="TPP-binding domain"/>
    <property type="match status" value="1"/>
</dbReference>
<dbReference type="EC" id="3.7.1.22" evidence="7"/>
<dbReference type="GO" id="GO:0003984">
    <property type="term" value="F:acetolactate synthase activity"/>
    <property type="evidence" value="ECO:0007669"/>
    <property type="project" value="TreeGrafter"/>
</dbReference>
<comment type="caution">
    <text evidence="11">The sequence shown here is derived from an EMBL/GenBank/DDBJ whole genome shotgun (WGS) entry which is preliminary data.</text>
</comment>
<dbReference type="PANTHER" id="PTHR18968:SF9">
    <property type="entry name" value="3D-(3,5_4)-TRIHYDROXYCYCLOHEXANE-1,2-DIONE HYDROLASE"/>
    <property type="match status" value="1"/>
</dbReference>
<reference evidence="11 12" key="1">
    <citation type="journal article" date="2018" name="Appl. Environ. Microbiol.">
        <title>Antimicrobial susceptibility testing and tentative epidemiological cut-off values of five Bacillus species relevant for use as animal feed additives or for plant protection.</title>
        <authorList>
            <person name="Agerso Y."/>
            <person name="Stuer-Lauridsen B."/>
            <person name="Bjerre K."/>
            <person name="Jensen M.G."/>
            <person name="Johansen E."/>
            <person name="Bennedsen M."/>
            <person name="Brockmann E."/>
            <person name="Nielsen B."/>
        </authorList>
    </citation>
    <scope>NUCLEOTIDE SEQUENCE [LARGE SCALE GENOMIC DNA]</scope>
    <source>
        <strain evidence="11 12">CHCC20162</strain>
    </source>
</reference>
<gene>
    <name evidence="7 11" type="primary">iolD</name>
    <name evidence="11" type="ORF">C3744_24905</name>
</gene>
<name>A0A3D8WWP9_PRIMG</name>
<dbReference type="GO" id="GO:0019310">
    <property type="term" value="P:inositol catabolic process"/>
    <property type="evidence" value="ECO:0007669"/>
    <property type="project" value="UniProtKB-UniRule"/>
</dbReference>
<dbReference type="GO" id="GO:0050660">
    <property type="term" value="F:flavin adenine dinucleotide binding"/>
    <property type="evidence" value="ECO:0007669"/>
    <property type="project" value="TreeGrafter"/>
</dbReference>
<sequence length="640" mass="70360">MKTIRLTTSQALVKFLNQQYVEFDGKKERFIKGVFTIFGHGNVVGIGQALQENPGELEVYQGRNEQGMAHAAVAFAKQKHRKQIMACSSSVGPGSANMVTSAATATANNIPVLLLPSDVFATRQPDPVLQQIEQTHDLSLSTNDAFRSVSKYWDRVSRPEQLMSAMINAMRVLTDPADTGAVTIALPQDVQGEAWDFPESFFRERTHLIERREPSQESIRNAVKLIKSKKKPLLILGGGVRYSEAADTFAAFAEKFHIPFSETQAGKSGLESNHPLNLGGVGVTGNSAANKIAQSADLIIGVGTRFTDFTTSSKLFYAETDVLTINISEFHASKLEATKIVADAKVGLEALSSALKGYKSGYETEIEEAKSEWNQELTRLKNIAYTGEEFIPEIKGHFDQSLSEYKDSLSTELVQTTVLGKVNELIAPDSIITCAAGSLPGDLQRMWISNERNTYHLEYGYSCMGYEIASALGAKMAEPSKEVYAMVGDGSYLMLHSELVTSIQEGIKINIVLFDNSGFGCINNLQMDNGIESFGTEFRVRNPRTGQLDGDIMRINFAQSGAAYGAKTYEVYTMEELEYAIEDSKKQSVSTLIDIKVLPKTMTDGYDSWWHVGVAAVSESSDVQTAFEGKESQLQKARKY</sequence>
<dbReference type="InterPro" id="IPR029035">
    <property type="entry name" value="DHS-like_NAD/FAD-binding_dom"/>
</dbReference>
<evidence type="ECO:0000256" key="2">
    <source>
        <dbReference type="ARBA" id="ARBA00022723"/>
    </source>
</evidence>
<dbReference type="InterPro" id="IPR030817">
    <property type="entry name" value="Myo_inos_IolD"/>
</dbReference>
<dbReference type="Pfam" id="PF00205">
    <property type="entry name" value="TPP_enzyme_M"/>
    <property type="match status" value="1"/>
</dbReference>
<proteinExistence type="inferred from homology"/>
<dbReference type="InterPro" id="IPR012000">
    <property type="entry name" value="Thiamin_PyroP_enz_cen_dom"/>
</dbReference>
<feature type="binding site" evidence="7">
    <location>
        <position position="516"/>
    </location>
    <ligand>
        <name>Mg(2+)</name>
        <dbReference type="ChEBI" id="CHEBI:18420"/>
    </ligand>
</feature>
<evidence type="ECO:0000256" key="6">
    <source>
        <dbReference type="ARBA" id="ARBA00023052"/>
    </source>
</evidence>
<dbReference type="Pfam" id="PF02775">
    <property type="entry name" value="TPP_enzyme_C"/>
    <property type="match status" value="1"/>
</dbReference>
<dbReference type="GO" id="GO:0009097">
    <property type="term" value="P:isoleucine biosynthetic process"/>
    <property type="evidence" value="ECO:0007669"/>
    <property type="project" value="TreeGrafter"/>
</dbReference>
<dbReference type="GO" id="GO:0005948">
    <property type="term" value="C:acetolactate synthase complex"/>
    <property type="evidence" value="ECO:0007669"/>
    <property type="project" value="TreeGrafter"/>
</dbReference>
<dbReference type="SUPFAM" id="SSF52467">
    <property type="entry name" value="DHS-like NAD/FAD-binding domain"/>
    <property type="match status" value="1"/>
</dbReference>
<evidence type="ECO:0000259" key="8">
    <source>
        <dbReference type="Pfam" id="PF00205"/>
    </source>
</evidence>
<comment type="pathway">
    <text evidence="7">Polyol metabolism; myo-inositol degradation into acetyl-CoA; acetyl-CoA from myo-inositol: step 3/7.</text>
</comment>
<dbReference type="Proteomes" id="UP000256519">
    <property type="component" value="Unassembled WGS sequence"/>
</dbReference>
<protein>
    <recommendedName>
        <fullName evidence="7">3D-(3,5/4)-trihydroxycyclohexane-1,2-dione hydrolase</fullName>
        <shortName evidence="7">THcHDO hydrolase</shortName>
        <ecNumber evidence="7">3.7.1.22</ecNumber>
    </recommendedName>
</protein>
<evidence type="ECO:0000313" key="11">
    <source>
        <dbReference type="EMBL" id="RDZ09340.1"/>
    </source>
</evidence>
<comment type="cofactor">
    <cofactor evidence="7">
        <name>Mg(2+)</name>
        <dbReference type="ChEBI" id="CHEBI:18420"/>
    </cofactor>
    <text evidence="7">Binds 1 Mg(2+) ion per subunit.</text>
</comment>
<evidence type="ECO:0000256" key="7">
    <source>
        <dbReference type="HAMAP-Rule" id="MF_01669"/>
    </source>
</evidence>
<dbReference type="PROSITE" id="PS00187">
    <property type="entry name" value="TPP_ENZYMES"/>
    <property type="match status" value="1"/>
</dbReference>
<dbReference type="InterPro" id="IPR011766">
    <property type="entry name" value="TPP_enzyme_TPP-bd"/>
</dbReference>
<keyword evidence="5 7" id="KW-0520">NAD</keyword>